<dbReference type="Proteomes" id="UP000238304">
    <property type="component" value="Chromosome"/>
</dbReference>
<keyword evidence="1" id="KW-1133">Transmembrane helix</keyword>
<keyword evidence="1" id="KW-0472">Membrane</keyword>
<evidence type="ECO:0000256" key="1">
    <source>
        <dbReference type="SAM" id="Phobius"/>
    </source>
</evidence>
<sequence>MYIAGAKIYIARRKIYNASAKIEFSPVGGECFQAGLIIFRTASRLLLIFATILHLPVLRTLFFSDRHR</sequence>
<keyword evidence="1" id="KW-0812">Transmembrane</keyword>
<gene>
    <name evidence="2" type="ORF">C4H11_08755</name>
</gene>
<accession>A0ABM6T8K9</accession>
<feature type="transmembrane region" description="Helical" evidence="1">
    <location>
        <begin position="45"/>
        <end position="62"/>
    </location>
</feature>
<keyword evidence="3" id="KW-1185">Reference proteome</keyword>
<reference evidence="2 3" key="1">
    <citation type="submission" date="2018-02" db="EMBL/GenBank/DDBJ databases">
        <authorList>
            <person name="Holder M.E."/>
            <person name="Ajami N.J."/>
            <person name="Petrosino J.F."/>
        </authorList>
    </citation>
    <scope>NUCLEOTIDE SEQUENCE [LARGE SCALE GENOMIC DNA]</scope>
    <source>
        <strain evidence="2 3">ATCC 33285</strain>
    </source>
</reference>
<name>A0ABM6T8K9_9BACE</name>
<dbReference type="EMBL" id="CP027231">
    <property type="protein sequence ID" value="AVM53016.1"/>
    <property type="molecule type" value="Genomic_DNA"/>
</dbReference>
<evidence type="ECO:0000313" key="2">
    <source>
        <dbReference type="EMBL" id="AVM53016.1"/>
    </source>
</evidence>
<organism evidence="2 3">
    <name type="scientific">Bacteroides zoogleoformans</name>
    <dbReference type="NCBI Taxonomy" id="28119"/>
    <lineage>
        <taxon>Bacteria</taxon>
        <taxon>Pseudomonadati</taxon>
        <taxon>Bacteroidota</taxon>
        <taxon>Bacteroidia</taxon>
        <taxon>Bacteroidales</taxon>
        <taxon>Bacteroidaceae</taxon>
        <taxon>Bacteroides</taxon>
    </lineage>
</organism>
<evidence type="ECO:0000313" key="3">
    <source>
        <dbReference type="Proteomes" id="UP000238304"/>
    </source>
</evidence>
<proteinExistence type="predicted"/>
<protein>
    <submittedName>
        <fullName evidence="2">Uncharacterized protein</fullName>
    </submittedName>
</protein>